<dbReference type="Proteomes" id="UP000040576">
    <property type="component" value="Unassembled WGS sequence"/>
</dbReference>
<evidence type="ECO:0000256" key="2">
    <source>
        <dbReference type="ARBA" id="ARBA00022475"/>
    </source>
</evidence>
<dbReference type="SMART" id="SM00283">
    <property type="entry name" value="MA"/>
    <property type="match status" value="1"/>
</dbReference>
<dbReference type="InterPro" id="IPR024478">
    <property type="entry name" value="HlyB_4HB_MCP"/>
</dbReference>
<name>A0A090IYT1_9BACI</name>
<proteinExistence type="inferred from homology"/>
<dbReference type="EMBL" id="CCRF01000089">
    <property type="protein sequence ID" value="CEE02852.1"/>
    <property type="molecule type" value="Genomic_DNA"/>
</dbReference>
<keyword evidence="2" id="KW-1003">Cell membrane</keyword>
<evidence type="ECO:0000256" key="3">
    <source>
        <dbReference type="ARBA" id="ARBA00023136"/>
    </source>
</evidence>
<dbReference type="SMART" id="SM00304">
    <property type="entry name" value="HAMP"/>
    <property type="match status" value="1"/>
</dbReference>
<dbReference type="Pfam" id="PF12729">
    <property type="entry name" value="4HB_MCP_1"/>
    <property type="match status" value="1"/>
</dbReference>
<feature type="transmembrane region" description="Helical" evidence="7">
    <location>
        <begin position="181"/>
        <end position="202"/>
    </location>
</feature>
<dbReference type="Gene3D" id="6.10.340.10">
    <property type="match status" value="1"/>
</dbReference>
<dbReference type="InterPro" id="IPR003660">
    <property type="entry name" value="HAMP_dom"/>
</dbReference>
<dbReference type="Pfam" id="PF00672">
    <property type="entry name" value="HAMP"/>
    <property type="match status" value="1"/>
</dbReference>
<keyword evidence="11" id="KW-1185">Reference proteome</keyword>
<dbReference type="PANTHER" id="PTHR32089:SF112">
    <property type="entry name" value="LYSOZYME-LIKE PROTEIN-RELATED"/>
    <property type="match status" value="1"/>
</dbReference>
<dbReference type="CDD" id="cd11386">
    <property type="entry name" value="MCP_signal"/>
    <property type="match status" value="1"/>
</dbReference>
<evidence type="ECO:0000256" key="4">
    <source>
        <dbReference type="ARBA" id="ARBA00023224"/>
    </source>
</evidence>
<dbReference type="SUPFAM" id="SSF58104">
    <property type="entry name" value="Methyl-accepting chemotaxis protein (MCP) signaling domain"/>
    <property type="match status" value="1"/>
</dbReference>
<evidence type="ECO:0000256" key="1">
    <source>
        <dbReference type="ARBA" id="ARBA00004236"/>
    </source>
</evidence>
<dbReference type="GO" id="GO:0005886">
    <property type="term" value="C:plasma membrane"/>
    <property type="evidence" value="ECO:0007669"/>
    <property type="project" value="UniProtKB-SubCell"/>
</dbReference>
<comment type="subcellular location">
    <subcellularLocation>
        <location evidence="1">Cell membrane</location>
    </subcellularLocation>
</comment>
<evidence type="ECO:0000313" key="11">
    <source>
        <dbReference type="Proteomes" id="UP000040576"/>
    </source>
</evidence>
<feature type="domain" description="HAMP" evidence="9">
    <location>
        <begin position="205"/>
        <end position="258"/>
    </location>
</feature>
<dbReference type="PANTHER" id="PTHR32089">
    <property type="entry name" value="METHYL-ACCEPTING CHEMOTAXIS PROTEIN MCPB"/>
    <property type="match status" value="1"/>
</dbReference>
<accession>A0A090IYT1</accession>
<evidence type="ECO:0000313" key="10">
    <source>
        <dbReference type="EMBL" id="CEE02852.1"/>
    </source>
</evidence>
<feature type="domain" description="Methyl-accepting transducer" evidence="8">
    <location>
        <begin position="277"/>
        <end position="527"/>
    </location>
</feature>
<dbReference type="AlphaFoldDB" id="A0A090IYT1"/>
<keyword evidence="7" id="KW-1133">Transmembrane helix</keyword>
<dbReference type="GO" id="GO:0006935">
    <property type="term" value="P:chemotaxis"/>
    <property type="evidence" value="ECO:0007669"/>
    <property type="project" value="InterPro"/>
</dbReference>
<feature type="transmembrane region" description="Helical" evidence="7">
    <location>
        <begin position="12"/>
        <end position="33"/>
    </location>
</feature>
<dbReference type="InterPro" id="IPR004089">
    <property type="entry name" value="MCPsignal_dom"/>
</dbReference>
<dbReference type="RefSeq" id="WP_034772758.1">
    <property type="nucleotide sequence ID" value="NZ_CCRF01000089.1"/>
</dbReference>
<dbReference type="CDD" id="cd06225">
    <property type="entry name" value="HAMP"/>
    <property type="match status" value="1"/>
</dbReference>
<protein>
    <submittedName>
        <fullName evidence="10">Methyl-accepting chemotaxis protein</fullName>
    </submittedName>
</protein>
<dbReference type="GO" id="GO:0007165">
    <property type="term" value="P:signal transduction"/>
    <property type="evidence" value="ECO:0007669"/>
    <property type="project" value="UniProtKB-KW"/>
</dbReference>
<comment type="similarity">
    <text evidence="5">Belongs to the methyl-accepting chemotaxis (MCP) protein family.</text>
</comment>
<dbReference type="Gene3D" id="1.10.287.950">
    <property type="entry name" value="Methyl-accepting chemotaxis protein"/>
    <property type="match status" value="1"/>
</dbReference>
<gene>
    <name evidence="10" type="ORF">BT1A1_3065</name>
</gene>
<dbReference type="PROSITE" id="PS50885">
    <property type="entry name" value="HAMP"/>
    <property type="match status" value="1"/>
</dbReference>
<reference evidence="10 11" key="1">
    <citation type="submission" date="2014-07" db="EMBL/GenBank/DDBJ databases">
        <authorList>
            <person name="Wibberg Daniel"/>
        </authorList>
    </citation>
    <scope>NUCLEOTIDE SEQUENCE [LARGE SCALE GENOMIC DNA]</scope>
</reference>
<sequence length="565" mass="62048">MKLFQFKSIKAKILLSFLIIIALMVILSILNMVSMNTINKKTENILDQQLALLVIDEQLAENMASRVSLLQSFLLSDNALYREEYEKGIDASIELENRAVDLSDSDELKQLIDRKVEWGKMTDEVLTLYDQGKKDQAMKLMIEKVVPISQTLISDFNHMAQYRGELMQNLGQESTQTGEQVFLIAIIGSLIGIVVGLIFAFLNTSSIAKPLKQVTSRMKLMAKGDLSSKPFETNLRDEIGQLMVATNEMNSQIQTMLKEMAQVAETVSSQSEELSQAASEVKTGSEHIAVTMGELASGSDSQAARTTEISSIANGLVYTIQQVNEGGIEIGETSNSVLEMTNEGKRLMEASTNQMSNINQIVQDSVEKMEHLNILSGEISKLVVVIKEIANQTNLLALNAAIEAARAGEQGKGFAVVADEVRTLAEQVAVSVTNITSFVTNIQSETRLVADSLQAGYREVEKGTDQIIMTNETFQKINDMVTHMVKRVETITSDLAAVTERSHEFNRSIQEIAAVTEESAAGIEEVAAMTQQTNSSIEDVAISSAQLAQQAEKLNNMVQRFKLAG</sequence>
<dbReference type="PROSITE" id="PS50111">
    <property type="entry name" value="CHEMOTAXIS_TRANSDUC_2"/>
    <property type="match status" value="1"/>
</dbReference>
<keyword evidence="3 7" id="KW-0472">Membrane</keyword>
<evidence type="ECO:0000256" key="6">
    <source>
        <dbReference type="PROSITE-ProRule" id="PRU00284"/>
    </source>
</evidence>
<evidence type="ECO:0000259" key="8">
    <source>
        <dbReference type="PROSITE" id="PS50111"/>
    </source>
</evidence>
<evidence type="ECO:0000259" key="9">
    <source>
        <dbReference type="PROSITE" id="PS50885"/>
    </source>
</evidence>
<organism evidence="10 11">
    <name type="scientific">Caldibacillus thermoamylovorans</name>
    <dbReference type="NCBI Taxonomy" id="35841"/>
    <lineage>
        <taxon>Bacteria</taxon>
        <taxon>Bacillati</taxon>
        <taxon>Bacillota</taxon>
        <taxon>Bacilli</taxon>
        <taxon>Bacillales</taxon>
        <taxon>Bacillaceae</taxon>
        <taxon>Caldibacillus</taxon>
    </lineage>
</organism>
<keyword evidence="4 6" id="KW-0807">Transducer</keyword>
<dbReference type="GO" id="GO:0004888">
    <property type="term" value="F:transmembrane signaling receptor activity"/>
    <property type="evidence" value="ECO:0007669"/>
    <property type="project" value="InterPro"/>
</dbReference>
<evidence type="ECO:0000256" key="5">
    <source>
        <dbReference type="ARBA" id="ARBA00029447"/>
    </source>
</evidence>
<evidence type="ECO:0000256" key="7">
    <source>
        <dbReference type="SAM" id="Phobius"/>
    </source>
</evidence>
<dbReference type="InterPro" id="IPR004090">
    <property type="entry name" value="Chemotax_Me-accpt_rcpt"/>
</dbReference>
<keyword evidence="7" id="KW-0812">Transmembrane</keyword>
<dbReference type="PRINTS" id="PR00260">
    <property type="entry name" value="CHEMTRNSDUCR"/>
</dbReference>
<dbReference type="Pfam" id="PF00015">
    <property type="entry name" value="MCPsignal"/>
    <property type="match status" value="1"/>
</dbReference>